<name>A0A1B1ALN8_9PROT</name>
<feature type="signal peptide" evidence="1">
    <location>
        <begin position="1"/>
        <end position="19"/>
    </location>
</feature>
<dbReference type="KEGG" id="cbot:ATE48_16940"/>
<gene>
    <name evidence="3" type="ORF">ATE48_16940</name>
</gene>
<accession>A0A1B1ALN8</accession>
<dbReference type="Pfam" id="PF07883">
    <property type="entry name" value="Cupin_2"/>
    <property type="match status" value="1"/>
</dbReference>
<dbReference type="Proteomes" id="UP000092498">
    <property type="component" value="Chromosome"/>
</dbReference>
<dbReference type="InParanoid" id="A0A1B1ALN8"/>
<evidence type="ECO:0000259" key="2">
    <source>
        <dbReference type="Pfam" id="PF07883"/>
    </source>
</evidence>
<feature type="chain" id="PRO_5008519018" description="Cupin type-2 domain-containing protein" evidence="1">
    <location>
        <begin position="20"/>
        <end position="143"/>
    </location>
</feature>
<evidence type="ECO:0000256" key="1">
    <source>
        <dbReference type="SAM" id="SignalP"/>
    </source>
</evidence>
<keyword evidence="4" id="KW-1185">Reference proteome</keyword>
<proteinExistence type="predicted"/>
<organism evidence="3 4">
    <name type="scientific">Candidatus Viadribacter manganicus</name>
    <dbReference type="NCBI Taxonomy" id="1759059"/>
    <lineage>
        <taxon>Bacteria</taxon>
        <taxon>Pseudomonadati</taxon>
        <taxon>Pseudomonadota</taxon>
        <taxon>Alphaproteobacteria</taxon>
        <taxon>Hyphomonadales</taxon>
        <taxon>Hyphomonadaceae</taxon>
        <taxon>Candidatus Viadribacter</taxon>
    </lineage>
</organism>
<protein>
    <recommendedName>
        <fullName evidence="2">Cupin type-2 domain-containing protein</fullName>
    </recommendedName>
</protein>
<dbReference type="RefSeq" id="WP_083197431.1">
    <property type="nucleotide sequence ID" value="NZ_CP013244.1"/>
</dbReference>
<dbReference type="STRING" id="1759059.ATE48_16940"/>
<sequence length="143" mass="15264">MRRGLVSLLALGACASASAQIAPLPMAICAGWEGERVCEQLQEDAQIRVLHCTFPPGVGHEMHYHPPHFGYVLQGNSVMRITTASGVVDRPVRAGTSFSNDVEIQHSALNVGAETTRYLIIEKKYADARPAGAVAPGLCPADQ</sequence>
<dbReference type="SUPFAM" id="SSF51182">
    <property type="entry name" value="RmlC-like cupins"/>
    <property type="match status" value="1"/>
</dbReference>
<dbReference type="InterPro" id="IPR013096">
    <property type="entry name" value="Cupin_2"/>
</dbReference>
<keyword evidence="1" id="KW-0732">Signal</keyword>
<feature type="domain" description="Cupin type-2" evidence="2">
    <location>
        <begin position="51"/>
        <end position="121"/>
    </location>
</feature>
<dbReference type="EMBL" id="CP013244">
    <property type="protein sequence ID" value="ANP47474.1"/>
    <property type="molecule type" value="Genomic_DNA"/>
</dbReference>
<evidence type="ECO:0000313" key="3">
    <source>
        <dbReference type="EMBL" id="ANP47474.1"/>
    </source>
</evidence>
<reference evidence="3 4" key="1">
    <citation type="submission" date="2015-11" db="EMBL/GenBank/DDBJ databases">
        <title>Whole-Genome Sequence of Candidatus Oderbacter manganicum from the National Park Lower Oder Valley, Germany.</title>
        <authorList>
            <person name="Braun B."/>
            <person name="Liere K."/>
            <person name="Szewzyk U."/>
        </authorList>
    </citation>
    <scope>NUCLEOTIDE SEQUENCE [LARGE SCALE GENOMIC DNA]</scope>
    <source>
        <strain evidence="3 4">OTSz_A_272</strain>
    </source>
</reference>
<dbReference type="InterPro" id="IPR011051">
    <property type="entry name" value="RmlC_Cupin_sf"/>
</dbReference>
<dbReference type="InterPro" id="IPR014710">
    <property type="entry name" value="RmlC-like_jellyroll"/>
</dbReference>
<dbReference type="AlphaFoldDB" id="A0A1B1ALN8"/>
<dbReference type="Gene3D" id="2.60.120.10">
    <property type="entry name" value="Jelly Rolls"/>
    <property type="match status" value="1"/>
</dbReference>
<evidence type="ECO:0000313" key="4">
    <source>
        <dbReference type="Proteomes" id="UP000092498"/>
    </source>
</evidence>